<evidence type="ECO:0000313" key="10">
    <source>
        <dbReference type="Proteomes" id="UP000293036"/>
    </source>
</evidence>
<comment type="function">
    <text evidence="7">Involved in cell division.</text>
</comment>
<protein>
    <recommendedName>
        <fullName evidence="7">Cell division protein CrgA</fullName>
    </recommendedName>
</protein>
<dbReference type="EMBL" id="SJDT01000005">
    <property type="protein sequence ID" value="TBW21043.1"/>
    <property type="molecule type" value="Genomic_DNA"/>
</dbReference>
<keyword evidence="2 7" id="KW-0132">Cell division</keyword>
<comment type="similarity">
    <text evidence="7">Belongs to the CrgA family.</text>
</comment>
<evidence type="ECO:0000313" key="9">
    <source>
        <dbReference type="EMBL" id="TBW21043.1"/>
    </source>
</evidence>
<evidence type="ECO:0000256" key="5">
    <source>
        <dbReference type="ARBA" id="ARBA00023136"/>
    </source>
</evidence>
<feature type="transmembrane region" description="Helical" evidence="7">
    <location>
        <begin position="35"/>
        <end position="56"/>
    </location>
</feature>
<evidence type="ECO:0000256" key="1">
    <source>
        <dbReference type="ARBA" id="ARBA00022475"/>
    </source>
</evidence>
<dbReference type="Proteomes" id="UP000293036">
    <property type="component" value="Unassembled WGS sequence"/>
</dbReference>
<sequence>MPESKKRRKVVERETAKARSASKKVEKIDQHSPRWYAPLMVTLAILGLLVVVTAYVTNGGYPFPFFSNGNYNLFVGIGLMLVGFLMTMGWK</sequence>
<evidence type="ECO:0000256" key="4">
    <source>
        <dbReference type="ARBA" id="ARBA00022989"/>
    </source>
</evidence>
<comment type="caution">
    <text evidence="9">The sequence shown here is derived from an EMBL/GenBank/DDBJ whole genome shotgun (WGS) entry which is preliminary data.</text>
</comment>
<dbReference type="GO" id="GO:0051301">
    <property type="term" value="P:cell division"/>
    <property type="evidence" value="ECO:0007669"/>
    <property type="project" value="UniProtKB-UniRule"/>
</dbReference>
<feature type="region of interest" description="Disordered" evidence="8">
    <location>
        <begin position="1"/>
        <end position="25"/>
    </location>
</feature>
<keyword evidence="10" id="KW-1185">Reference proteome</keyword>
<dbReference type="GO" id="GO:0005886">
    <property type="term" value="C:plasma membrane"/>
    <property type="evidence" value="ECO:0007669"/>
    <property type="project" value="UniProtKB-SubCell"/>
</dbReference>
<feature type="compositionally biased region" description="Basic and acidic residues" evidence="8">
    <location>
        <begin position="11"/>
        <end position="25"/>
    </location>
</feature>
<gene>
    <name evidence="7" type="primary">crgA</name>
    <name evidence="9" type="ORF">EZJ44_06985</name>
</gene>
<keyword evidence="6 7" id="KW-0131">Cell cycle</keyword>
<name>A0A4Q9UZ79_9ACTO</name>
<dbReference type="HAMAP" id="MF_00631">
    <property type="entry name" value="CrgA"/>
    <property type="match status" value="1"/>
</dbReference>
<evidence type="ECO:0000256" key="7">
    <source>
        <dbReference type="HAMAP-Rule" id="MF_00631"/>
    </source>
</evidence>
<proteinExistence type="inferred from homology"/>
<dbReference type="AlphaFoldDB" id="A0A4Q9UZ79"/>
<keyword evidence="3 7" id="KW-0812">Transmembrane</keyword>
<reference evidence="9 10" key="1">
    <citation type="submission" date="2019-02" db="EMBL/GenBank/DDBJ databases">
        <title>Arcanobacterium bovis sp. nov., isolated from the milk of a cow with mastitis.</title>
        <authorList>
            <person name="Sammra O."/>
            <person name="Foster G."/>
            <person name="Hassan A."/>
            <person name="Alssahen M."/>
            <person name="Laemmler C."/>
            <person name="Borowiak M."/>
            <person name="Malorny B."/>
            <person name="Abdulmawjood A."/>
        </authorList>
    </citation>
    <scope>NUCLEOTIDE SEQUENCE [LARGE SCALE GENOMIC DNA]</scope>
    <source>
        <strain evidence="9 10">C605018/01/1</strain>
    </source>
</reference>
<keyword evidence="5 7" id="KW-0472">Membrane</keyword>
<dbReference type="OrthoDB" id="5189646at2"/>
<dbReference type="InterPro" id="IPR009619">
    <property type="entry name" value="CrgA"/>
</dbReference>
<accession>A0A4Q9UZ79</accession>
<evidence type="ECO:0000256" key="2">
    <source>
        <dbReference type="ARBA" id="ARBA00022618"/>
    </source>
</evidence>
<evidence type="ECO:0000256" key="6">
    <source>
        <dbReference type="ARBA" id="ARBA00023306"/>
    </source>
</evidence>
<evidence type="ECO:0000256" key="8">
    <source>
        <dbReference type="SAM" id="MobiDB-lite"/>
    </source>
</evidence>
<dbReference type="RefSeq" id="WP_131281696.1">
    <property type="nucleotide sequence ID" value="NZ_JBHSLR010000002.1"/>
</dbReference>
<keyword evidence="1 7" id="KW-1003">Cell membrane</keyword>
<comment type="subcellular location">
    <subcellularLocation>
        <location evidence="7">Cell membrane</location>
        <topology evidence="7">Multi-pass membrane protein</topology>
    </subcellularLocation>
</comment>
<keyword evidence="4 7" id="KW-1133">Transmembrane helix</keyword>
<organism evidence="9 10">
    <name type="scientific">Arcanobacterium bovis</name>
    <dbReference type="NCBI Taxonomy" id="2529275"/>
    <lineage>
        <taxon>Bacteria</taxon>
        <taxon>Bacillati</taxon>
        <taxon>Actinomycetota</taxon>
        <taxon>Actinomycetes</taxon>
        <taxon>Actinomycetales</taxon>
        <taxon>Actinomycetaceae</taxon>
        <taxon>Arcanobacterium</taxon>
    </lineage>
</organism>
<feature type="transmembrane region" description="Helical" evidence="7">
    <location>
        <begin position="71"/>
        <end position="90"/>
    </location>
</feature>
<feature type="compositionally biased region" description="Basic residues" evidence="8">
    <location>
        <begin position="1"/>
        <end position="10"/>
    </location>
</feature>
<dbReference type="Pfam" id="PF06781">
    <property type="entry name" value="CrgA"/>
    <property type="match status" value="1"/>
</dbReference>
<evidence type="ECO:0000256" key="3">
    <source>
        <dbReference type="ARBA" id="ARBA00022692"/>
    </source>
</evidence>